<protein>
    <submittedName>
        <fullName evidence="3">Uncharacterized protein</fullName>
    </submittedName>
</protein>
<evidence type="ECO:0000313" key="3">
    <source>
        <dbReference type="EMBL" id="KAL3682599.1"/>
    </source>
</evidence>
<evidence type="ECO:0000256" key="2">
    <source>
        <dbReference type="SAM" id="Phobius"/>
    </source>
</evidence>
<keyword evidence="2" id="KW-1133">Transmembrane helix</keyword>
<gene>
    <name evidence="3" type="ORF">R1sor_000621</name>
</gene>
<dbReference type="EMBL" id="JBJQOH010000006">
    <property type="protein sequence ID" value="KAL3682599.1"/>
    <property type="molecule type" value="Genomic_DNA"/>
</dbReference>
<evidence type="ECO:0000313" key="4">
    <source>
        <dbReference type="Proteomes" id="UP001633002"/>
    </source>
</evidence>
<dbReference type="Proteomes" id="UP001633002">
    <property type="component" value="Unassembled WGS sequence"/>
</dbReference>
<name>A0ABD3GXM2_9MARC</name>
<dbReference type="AlphaFoldDB" id="A0ABD3GXM2"/>
<evidence type="ECO:0000256" key="1">
    <source>
        <dbReference type="SAM" id="Coils"/>
    </source>
</evidence>
<accession>A0ABD3GXM2</accession>
<comment type="caution">
    <text evidence="3">The sequence shown here is derived from an EMBL/GenBank/DDBJ whole genome shotgun (WGS) entry which is preliminary data.</text>
</comment>
<sequence length="198" mass="23068">MDATTAATAIGFMGELATDLDASQKKLEKTEREWFCELLETQRECIQQRDLRERSDSRVRELEEEISSLQARFNKLQRRAEELESDLRHSQLMESELKMIRENMKNRKRVRKESPSMSSESDSDCEVRILMDSEWAGVERQLREPLRSLEVTSSLESGERRLVSASESRSERRQPCSEFLIIVVCFLAEAAFSFYISD</sequence>
<keyword evidence="2" id="KW-0812">Transmembrane</keyword>
<feature type="coiled-coil region" evidence="1">
    <location>
        <begin position="13"/>
        <end position="93"/>
    </location>
</feature>
<proteinExistence type="predicted"/>
<organism evidence="3 4">
    <name type="scientific">Riccia sorocarpa</name>
    <dbReference type="NCBI Taxonomy" id="122646"/>
    <lineage>
        <taxon>Eukaryota</taxon>
        <taxon>Viridiplantae</taxon>
        <taxon>Streptophyta</taxon>
        <taxon>Embryophyta</taxon>
        <taxon>Marchantiophyta</taxon>
        <taxon>Marchantiopsida</taxon>
        <taxon>Marchantiidae</taxon>
        <taxon>Marchantiales</taxon>
        <taxon>Ricciaceae</taxon>
        <taxon>Riccia</taxon>
    </lineage>
</organism>
<keyword evidence="1" id="KW-0175">Coiled coil</keyword>
<feature type="transmembrane region" description="Helical" evidence="2">
    <location>
        <begin position="179"/>
        <end position="196"/>
    </location>
</feature>
<reference evidence="3 4" key="1">
    <citation type="submission" date="2024-09" db="EMBL/GenBank/DDBJ databases">
        <title>Chromosome-scale assembly of Riccia sorocarpa.</title>
        <authorList>
            <person name="Paukszto L."/>
        </authorList>
    </citation>
    <scope>NUCLEOTIDE SEQUENCE [LARGE SCALE GENOMIC DNA]</scope>
    <source>
        <strain evidence="3">LP-2024</strain>
        <tissue evidence="3">Aerial parts of the thallus</tissue>
    </source>
</reference>
<keyword evidence="2" id="KW-0472">Membrane</keyword>
<keyword evidence="4" id="KW-1185">Reference proteome</keyword>